<dbReference type="EMBL" id="BARV01019459">
    <property type="protein sequence ID" value="GAI30990.1"/>
    <property type="molecule type" value="Genomic_DNA"/>
</dbReference>
<dbReference type="CDD" id="cd00085">
    <property type="entry name" value="HNHc"/>
    <property type="match status" value="1"/>
</dbReference>
<accession>X1NW57</accession>
<dbReference type="Gene3D" id="1.10.30.50">
    <property type="match status" value="1"/>
</dbReference>
<dbReference type="GO" id="GO:0003676">
    <property type="term" value="F:nucleic acid binding"/>
    <property type="evidence" value="ECO:0007669"/>
    <property type="project" value="InterPro"/>
</dbReference>
<dbReference type="GO" id="GO:0008270">
    <property type="term" value="F:zinc ion binding"/>
    <property type="evidence" value="ECO:0007669"/>
    <property type="project" value="InterPro"/>
</dbReference>
<dbReference type="GO" id="GO:0004519">
    <property type="term" value="F:endonuclease activity"/>
    <property type="evidence" value="ECO:0007669"/>
    <property type="project" value="InterPro"/>
</dbReference>
<dbReference type="InterPro" id="IPR052892">
    <property type="entry name" value="NA-targeting_endonuclease"/>
</dbReference>
<dbReference type="InterPro" id="IPR003615">
    <property type="entry name" value="HNH_nuc"/>
</dbReference>
<dbReference type="Pfam" id="PF01844">
    <property type="entry name" value="HNH"/>
    <property type="match status" value="1"/>
</dbReference>
<dbReference type="SMART" id="SM00507">
    <property type="entry name" value="HNHc"/>
    <property type="match status" value="1"/>
</dbReference>
<gene>
    <name evidence="2" type="ORF">S06H3_32698</name>
</gene>
<dbReference type="InterPro" id="IPR002711">
    <property type="entry name" value="HNH"/>
</dbReference>
<dbReference type="PANTHER" id="PTHR33877:SF2">
    <property type="entry name" value="OS07G0170200 PROTEIN"/>
    <property type="match status" value="1"/>
</dbReference>
<sequence length="204" mass="23516">MSVRYLEADKVTLPARAPLFVEQGHCLWCNKHLTGKATRYCVPTKDDLLWGDGRRFSLCYIYFNNWWYQRPAYVRATFIRDDFTCQECGYHEMLSERPWLPNMSELECDHIIPVAKGGRTEMPNLQTLCKVCNRKKGVRTPNDSEESYPRDNSKCPSCHFPGYTVLPWEPPAYFDPAMIKVKCLHCGDESYIALATLGISESKG</sequence>
<name>X1NW57_9ZZZZ</name>
<feature type="domain" description="HNH nuclease" evidence="1">
    <location>
        <begin position="73"/>
        <end position="134"/>
    </location>
</feature>
<organism evidence="2">
    <name type="scientific">marine sediment metagenome</name>
    <dbReference type="NCBI Taxonomy" id="412755"/>
    <lineage>
        <taxon>unclassified sequences</taxon>
        <taxon>metagenomes</taxon>
        <taxon>ecological metagenomes</taxon>
    </lineage>
</organism>
<comment type="caution">
    <text evidence="2">The sequence shown here is derived from an EMBL/GenBank/DDBJ whole genome shotgun (WGS) entry which is preliminary data.</text>
</comment>
<dbReference type="AlphaFoldDB" id="X1NW57"/>
<proteinExistence type="predicted"/>
<dbReference type="PANTHER" id="PTHR33877">
    <property type="entry name" value="SLL1193 PROTEIN"/>
    <property type="match status" value="1"/>
</dbReference>
<protein>
    <recommendedName>
        <fullName evidence="1">HNH nuclease domain-containing protein</fullName>
    </recommendedName>
</protein>
<evidence type="ECO:0000259" key="1">
    <source>
        <dbReference type="SMART" id="SM00507"/>
    </source>
</evidence>
<evidence type="ECO:0000313" key="2">
    <source>
        <dbReference type="EMBL" id="GAI30990.1"/>
    </source>
</evidence>
<reference evidence="2" key="1">
    <citation type="journal article" date="2014" name="Front. Microbiol.">
        <title>High frequency of phylogenetically diverse reductive dehalogenase-homologous genes in deep subseafloor sedimentary metagenomes.</title>
        <authorList>
            <person name="Kawai M."/>
            <person name="Futagami T."/>
            <person name="Toyoda A."/>
            <person name="Takaki Y."/>
            <person name="Nishi S."/>
            <person name="Hori S."/>
            <person name="Arai W."/>
            <person name="Tsubouchi T."/>
            <person name="Morono Y."/>
            <person name="Uchiyama I."/>
            <person name="Ito T."/>
            <person name="Fujiyama A."/>
            <person name="Inagaki F."/>
            <person name="Takami H."/>
        </authorList>
    </citation>
    <scope>NUCLEOTIDE SEQUENCE</scope>
    <source>
        <strain evidence="2">Expedition CK06-06</strain>
    </source>
</reference>